<name>A0A9Q0HEV2_9MAGN</name>
<comment type="caution">
    <text evidence="2">The sequence shown here is derived from an EMBL/GenBank/DDBJ whole genome shotgun (WGS) entry which is preliminary data.</text>
</comment>
<evidence type="ECO:0000313" key="2">
    <source>
        <dbReference type="EMBL" id="KAJ4962742.1"/>
    </source>
</evidence>
<evidence type="ECO:0000313" key="3">
    <source>
        <dbReference type="Proteomes" id="UP001141806"/>
    </source>
</evidence>
<feature type="coiled-coil region" evidence="1">
    <location>
        <begin position="91"/>
        <end position="118"/>
    </location>
</feature>
<reference evidence="2" key="1">
    <citation type="journal article" date="2023" name="Plant J.">
        <title>The genome of the king protea, Protea cynaroides.</title>
        <authorList>
            <person name="Chang J."/>
            <person name="Duong T.A."/>
            <person name="Schoeman C."/>
            <person name="Ma X."/>
            <person name="Roodt D."/>
            <person name="Barker N."/>
            <person name="Li Z."/>
            <person name="Van de Peer Y."/>
            <person name="Mizrachi E."/>
        </authorList>
    </citation>
    <scope>NUCLEOTIDE SEQUENCE</scope>
    <source>
        <tissue evidence="2">Young leaves</tissue>
    </source>
</reference>
<organism evidence="2 3">
    <name type="scientific">Protea cynaroides</name>
    <dbReference type="NCBI Taxonomy" id="273540"/>
    <lineage>
        <taxon>Eukaryota</taxon>
        <taxon>Viridiplantae</taxon>
        <taxon>Streptophyta</taxon>
        <taxon>Embryophyta</taxon>
        <taxon>Tracheophyta</taxon>
        <taxon>Spermatophyta</taxon>
        <taxon>Magnoliopsida</taxon>
        <taxon>Proteales</taxon>
        <taxon>Proteaceae</taxon>
        <taxon>Protea</taxon>
    </lineage>
</organism>
<protein>
    <submittedName>
        <fullName evidence="2">Uncharacterized protein</fullName>
    </submittedName>
</protein>
<keyword evidence="3" id="KW-1185">Reference proteome</keyword>
<gene>
    <name evidence="2" type="ORF">NE237_022681</name>
</gene>
<dbReference type="Proteomes" id="UP001141806">
    <property type="component" value="Unassembled WGS sequence"/>
</dbReference>
<accession>A0A9Q0HEV2</accession>
<sequence length="123" mass="14766">MRFVDSREKFKVKHQVLMAKEEFRLIWPTIDRNGRLPRKYRGEEHNNQEAGERCKDSLRFRWEGFQAFREKCHYKISIHDRIGSQTNAEAANDAQRRVDFARQKRDEAQVRVDVAHQERAVIP</sequence>
<proteinExistence type="predicted"/>
<dbReference type="AlphaFoldDB" id="A0A9Q0HEV2"/>
<keyword evidence="1" id="KW-0175">Coiled coil</keyword>
<evidence type="ECO:0000256" key="1">
    <source>
        <dbReference type="SAM" id="Coils"/>
    </source>
</evidence>
<dbReference type="EMBL" id="JAMYWD010000008">
    <property type="protein sequence ID" value="KAJ4962742.1"/>
    <property type="molecule type" value="Genomic_DNA"/>
</dbReference>